<dbReference type="InterPro" id="IPR036736">
    <property type="entry name" value="ACP-like_sf"/>
</dbReference>
<protein>
    <submittedName>
        <fullName evidence="5">Non-ribosomal peptide synthase domain TIGR01720</fullName>
    </submittedName>
</protein>
<organism evidence="5 6">
    <name type="scientific">Chryseolinea serpens</name>
    <dbReference type="NCBI Taxonomy" id="947013"/>
    <lineage>
        <taxon>Bacteria</taxon>
        <taxon>Pseudomonadati</taxon>
        <taxon>Bacteroidota</taxon>
        <taxon>Cytophagia</taxon>
        <taxon>Cytophagales</taxon>
        <taxon>Fulvivirgaceae</taxon>
        <taxon>Chryseolinea</taxon>
    </lineage>
</organism>
<dbReference type="Pfam" id="PF00668">
    <property type="entry name" value="Condensation"/>
    <property type="match status" value="2"/>
</dbReference>
<sequence>IDVKALPDPVQGVSEQDRVAPENEVEEKLVAIWAEVLKLETIGVESNFYQHGGDSIRAIQVAARAKKIGLNVSVGNILKYQTIRELAREISVQKPEVQSVEENGVIEDFSLSPIQTDFFNRNYNRPQHYNQSAMIAMKSFPEESMVRAIFTALARHHEMLRAVPQFKNGTWTQSIMPSSEPRVSLEVCDFRNLVESESSMLEKVREIQSGIDLQHGPLWRIGLFYLKHETKLFLAMHHLIVDAVSWSALLDDIKTLYHQAQRGATLQLSVASADFRSWVNQLKAYRDTPAFQKGKSYWDGLLKTKFPLLPKNSSGEEDLIRDERKKQFTLDQKTTAALLTKANHAFNTNVQEILLSALALAMQKSFAMSQVRIDLEGHGREDLGQTLDTSRTVGWFTSVYPVTLEIRTPDDIVNHVIETKETLRSIPNKGIDFGIYQHLCPAAFAESAGAHRKSEIIFNYTGQHQHNAAESDFRTSFEMAADNIATDNQRDHALEFSLAVAFDRLTVELAFNGKHFKDEVVQALLMYYKHALEDVIAHCVKGPGIQTPSDFTYKKLSISQVRELQKKYDVQDIYTLSPIQEGLLFHHRLDPDSLAYYVQTSYRLTGVLALDMVKKGFSILCQRHDILRTIFLFKDLEQPVQVVLKHRKVDFTYVDLQPFAPDEQRALIAEAQEKDKLQNFNLQSDALLRLTVLQCAHDQYEIIWSNHHIIIDGWSINDLITEFFGIYKNLCQTEGQPLKLGPAPQFSRYIEWLQYQDKKAALKYWEEYLTEYTRMAFVPGDQVIEGQTYDLQEKNYFLDEALTARIHQATQHHSITLSTFVQTAWGVVLAKRNRTNDVAFGMIVTGRPETVEGIESMMGVFINTVPLRVRYGDNDTTRSLLQKVHQETIDIQKYQYVSMAEMNAGTGFEQPFIDHIFQFNNFPLGNFAAGTGEKSILQSLGLTINSLTGYERTNYAFTLTIEPGKKLKLKFRFNGALYSQSYIRELSDQLGNVLADMAVCPDQALRDFSLLTPTERSEALRLSQGEKRDYDLKTSLTTLIG</sequence>
<dbReference type="Gene3D" id="1.10.1200.10">
    <property type="entry name" value="ACP-like"/>
    <property type="match status" value="1"/>
</dbReference>
<dbReference type="PROSITE" id="PS50075">
    <property type="entry name" value="CARRIER"/>
    <property type="match status" value="1"/>
</dbReference>
<evidence type="ECO:0000259" key="4">
    <source>
        <dbReference type="PROSITE" id="PS50075"/>
    </source>
</evidence>
<dbReference type="EMBL" id="FQWQ01000008">
    <property type="protein sequence ID" value="SHI03615.1"/>
    <property type="molecule type" value="Genomic_DNA"/>
</dbReference>
<dbReference type="PANTHER" id="PTHR45398">
    <property type="match status" value="1"/>
</dbReference>
<name>A0A1M5XUV3_9BACT</name>
<dbReference type="PANTHER" id="PTHR45398:SF1">
    <property type="entry name" value="ENZYME, PUTATIVE (JCVI)-RELATED"/>
    <property type="match status" value="1"/>
</dbReference>
<dbReference type="Gene3D" id="3.30.559.30">
    <property type="entry name" value="Nonribosomal peptide synthetase, condensation domain"/>
    <property type="match status" value="2"/>
</dbReference>
<dbReference type="STRING" id="947013.SAMN04488109_6895"/>
<evidence type="ECO:0000256" key="2">
    <source>
        <dbReference type="ARBA" id="ARBA00022450"/>
    </source>
</evidence>
<dbReference type="InterPro" id="IPR001242">
    <property type="entry name" value="Condensation_dom"/>
</dbReference>
<dbReference type="RefSeq" id="WP_221408843.1">
    <property type="nucleotide sequence ID" value="NZ_FQWQ01000008.1"/>
</dbReference>
<dbReference type="Gene3D" id="3.30.559.10">
    <property type="entry name" value="Chloramphenicol acetyltransferase-like domain"/>
    <property type="match status" value="2"/>
</dbReference>
<feature type="non-terminal residue" evidence="5">
    <location>
        <position position="1041"/>
    </location>
</feature>
<dbReference type="GO" id="GO:0003824">
    <property type="term" value="F:catalytic activity"/>
    <property type="evidence" value="ECO:0007669"/>
    <property type="project" value="InterPro"/>
</dbReference>
<dbReference type="CDD" id="cd19534">
    <property type="entry name" value="E_NRPS"/>
    <property type="match status" value="1"/>
</dbReference>
<accession>A0A1M5XUV3</accession>
<dbReference type="AlphaFoldDB" id="A0A1M5XUV3"/>
<dbReference type="NCBIfam" id="TIGR01720">
    <property type="entry name" value="NRPS-para261"/>
    <property type="match status" value="1"/>
</dbReference>
<dbReference type="InterPro" id="IPR009081">
    <property type="entry name" value="PP-bd_ACP"/>
</dbReference>
<reference evidence="5 6" key="1">
    <citation type="submission" date="2016-11" db="EMBL/GenBank/DDBJ databases">
        <authorList>
            <person name="Jaros S."/>
            <person name="Januszkiewicz K."/>
            <person name="Wedrychowicz H."/>
        </authorList>
    </citation>
    <scope>NUCLEOTIDE SEQUENCE [LARGE SCALE GENOMIC DNA]</scope>
    <source>
        <strain evidence="5 6">DSM 24574</strain>
    </source>
</reference>
<dbReference type="SUPFAM" id="SSF47336">
    <property type="entry name" value="ACP-like"/>
    <property type="match status" value="1"/>
</dbReference>
<feature type="domain" description="Carrier" evidence="4">
    <location>
        <begin position="20"/>
        <end position="94"/>
    </location>
</feature>
<keyword evidence="3" id="KW-0597">Phosphoprotein</keyword>
<dbReference type="SUPFAM" id="SSF52777">
    <property type="entry name" value="CoA-dependent acyltransferases"/>
    <property type="match status" value="4"/>
</dbReference>
<gene>
    <name evidence="5" type="ORF">SAMN04488109_6895</name>
</gene>
<evidence type="ECO:0000313" key="6">
    <source>
        <dbReference type="Proteomes" id="UP000184212"/>
    </source>
</evidence>
<dbReference type="InterPro" id="IPR023213">
    <property type="entry name" value="CAT-like_dom_sf"/>
</dbReference>
<dbReference type="Pfam" id="PF00550">
    <property type="entry name" value="PP-binding"/>
    <property type="match status" value="1"/>
</dbReference>
<dbReference type="Proteomes" id="UP000184212">
    <property type="component" value="Unassembled WGS sequence"/>
</dbReference>
<keyword evidence="6" id="KW-1185">Reference proteome</keyword>
<comment type="cofactor">
    <cofactor evidence="1">
        <name>pantetheine 4'-phosphate</name>
        <dbReference type="ChEBI" id="CHEBI:47942"/>
    </cofactor>
</comment>
<dbReference type="CDD" id="cd19543">
    <property type="entry name" value="DCL_NRPS"/>
    <property type="match status" value="1"/>
</dbReference>
<dbReference type="FunFam" id="1.10.1200.10:FF:000005">
    <property type="entry name" value="Nonribosomal peptide synthetase 1"/>
    <property type="match status" value="1"/>
</dbReference>
<evidence type="ECO:0000256" key="1">
    <source>
        <dbReference type="ARBA" id="ARBA00001957"/>
    </source>
</evidence>
<dbReference type="InterPro" id="IPR010060">
    <property type="entry name" value="NRPS_synth"/>
</dbReference>
<feature type="non-terminal residue" evidence="5">
    <location>
        <position position="1"/>
    </location>
</feature>
<proteinExistence type="predicted"/>
<evidence type="ECO:0000256" key="3">
    <source>
        <dbReference type="ARBA" id="ARBA00022553"/>
    </source>
</evidence>
<keyword evidence="2" id="KW-0596">Phosphopantetheine</keyword>
<evidence type="ECO:0000313" key="5">
    <source>
        <dbReference type="EMBL" id="SHI03615.1"/>
    </source>
</evidence>